<evidence type="ECO:0000313" key="3">
    <source>
        <dbReference type="Proteomes" id="UP000188268"/>
    </source>
</evidence>
<accession>A0A1R3H569</accession>
<keyword evidence="3" id="KW-1185">Reference proteome</keyword>
<comment type="caution">
    <text evidence="2">The sequence shown here is derived from an EMBL/GenBank/DDBJ whole genome shotgun (WGS) entry which is preliminary data.</text>
</comment>
<sequence length="66" mass="7268">MTSKSVGYTLKPRRKFFPSRDPSHVTALGPAEHSSSGKPHLCHRHSSPAVKLPCFGLFKSYSLAED</sequence>
<dbReference type="EMBL" id="AWWV01012625">
    <property type="protein sequence ID" value="OMO65484.1"/>
    <property type="molecule type" value="Genomic_DNA"/>
</dbReference>
<dbReference type="AlphaFoldDB" id="A0A1R3H569"/>
<reference evidence="2 3" key="1">
    <citation type="submission" date="2013-09" db="EMBL/GenBank/DDBJ databases">
        <title>Corchorus capsularis genome sequencing.</title>
        <authorList>
            <person name="Alam M."/>
            <person name="Haque M.S."/>
            <person name="Islam M.S."/>
            <person name="Emdad E.M."/>
            <person name="Islam M.M."/>
            <person name="Ahmed B."/>
            <person name="Halim A."/>
            <person name="Hossen Q.M.M."/>
            <person name="Hossain M.Z."/>
            <person name="Ahmed R."/>
            <person name="Khan M.M."/>
            <person name="Islam R."/>
            <person name="Rashid M.M."/>
            <person name="Khan S.A."/>
            <person name="Rahman M.S."/>
            <person name="Alam M."/>
        </authorList>
    </citation>
    <scope>NUCLEOTIDE SEQUENCE [LARGE SCALE GENOMIC DNA]</scope>
    <source>
        <strain evidence="3">cv. CVL-1</strain>
        <tissue evidence="2">Whole seedling</tissue>
    </source>
</reference>
<name>A0A1R3H569_COCAP</name>
<feature type="region of interest" description="Disordered" evidence="1">
    <location>
        <begin position="1"/>
        <end position="42"/>
    </location>
</feature>
<dbReference type="Gramene" id="OMO65484">
    <property type="protein sequence ID" value="OMO65484"/>
    <property type="gene ID" value="CCACVL1_21520"/>
</dbReference>
<protein>
    <submittedName>
        <fullName evidence="2">Uncharacterized protein</fullName>
    </submittedName>
</protein>
<evidence type="ECO:0000256" key="1">
    <source>
        <dbReference type="SAM" id="MobiDB-lite"/>
    </source>
</evidence>
<evidence type="ECO:0000313" key="2">
    <source>
        <dbReference type="EMBL" id="OMO65484.1"/>
    </source>
</evidence>
<organism evidence="2 3">
    <name type="scientific">Corchorus capsularis</name>
    <name type="common">Jute</name>
    <dbReference type="NCBI Taxonomy" id="210143"/>
    <lineage>
        <taxon>Eukaryota</taxon>
        <taxon>Viridiplantae</taxon>
        <taxon>Streptophyta</taxon>
        <taxon>Embryophyta</taxon>
        <taxon>Tracheophyta</taxon>
        <taxon>Spermatophyta</taxon>
        <taxon>Magnoliopsida</taxon>
        <taxon>eudicotyledons</taxon>
        <taxon>Gunneridae</taxon>
        <taxon>Pentapetalae</taxon>
        <taxon>rosids</taxon>
        <taxon>malvids</taxon>
        <taxon>Malvales</taxon>
        <taxon>Malvaceae</taxon>
        <taxon>Grewioideae</taxon>
        <taxon>Apeibeae</taxon>
        <taxon>Corchorus</taxon>
    </lineage>
</organism>
<gene>
    <name evidence="2" type="ORF">CCACVL1_21520</name>
</gene>
<dbReference type="Proteomes" id="UP000188268">
    <property type="component" value="Unassembled WGS sequence"/>
</dbReference>
<proteinExistence type="predicted"/>